<feature type="signal peptide" evidence="5">
    <location>
        <begin position="1"/>
        <end position="23"/>
    </location>
</feature>
<comment type="function">
    <text evidence="5">Effector that suppresses plant defense responses during pathogen infection.</text>
</comment>
<dbReference type="Proteomes" id="UP000694044">
    <property type="component" value="Unassembled WGS sequence"/>
</dbReference>
<comment type="caution">
    <text evidence="6">The sequence shown here is derived from an EMBL/GenBank/DDBJ whole genome shotgun (WGS) entry which is preliminary data.</text>
</comment>
<protein>
    <recommendedName>
        <fullName evidence="5">RxLR effector protein</fullName>
    </recommendedName>
</protein>
<evidence type="ECO:0000313" key="7">
    <source>
        <dbReference type="Proteomes" id="UP000694044"/>
    </source>
</evidence>
<dbReference type="AlphaFoldDB" id="A0A8T1V507"/>
<evidence type="ECO:0000256" key="2">
    <source>
        <dbReference type="ARBA" id="ARBA00010400"/>
    </source>
</evidence>
<keyword evidence="3 5" id="KW-0964">Secreted</keyword>
<keyword evidence="4 5" id="KW-0732">Signal</keyword>
<proteinExistence type="inferred from homology"/>
<accession>A0A8T1V507</accession>
<evidence type="ECO:0000313" key="6">
    <source>
        <dbReference type="EMBL" id="KAG7376115.1"/>
    </source>
</evidence>
<name>A0A8T1V507_9STRA</name>
<evidence type="ECO:0000256" key="4">
    <source>
        <dbReference type="ARBA" id="ARBA00022729"/>
    </source>
</evidence>
<organism evidence="6 7">
    <name type="scientific">Phytophthora pseudosyringae</name>
    <dbReference type="NCBI Taxonomy" id="221518"/>
    <lineage>
        <taxon>Eukaryota</taxon>
        <taxon>Sar</taxon>
        <taxon>Stramenopiles</taxon>
        <taxon>Oomycota</taxon>
        <taxon>Peronosporomycetes</taxon>
        <taxon>Peronosporales</taxon>
        <taxon>Peronosporaceae</taxon>
        <taxon>Phytophthora</taxon>
    </lineage>
</organism>
<reference evidence="6" key="1">
    <citation type="submission" date="2021-02" db="EMBL/GenBank/DDBJ databases">
        <authorList>
            <person name="Palmer J.M."/>
        </authorList>
    </citation>
    <scope>NUCLEOTIDE SEQUENCE</scope>
    <source>
        <strain evidence="6">SCRP734</strain>
    </source>
</reference>
<gene>
    <name evidence="6" type="ORF">PHYPSEUDO_014420</name>
</gene>
<dbReference type="EMBL" id="JAGDFM010000809">
    <property type="protein sequence ID" value="KAG7376115.1"/>
    <property type="molecule type" value="Genomic_DNA"/>
</dbReference>
<evidence type="ECO:0000256" key="5">
    <source>
        <dbReference type="RuleBase" id="RU367124"/>
    </source>
</evidence>
<comment type="similarity">
    <text evidence="2 5">Belongs to the RxLR effector family.</text>
</comment>
<dbReference type="GO" id="GO:0005576">
    <property type="term" value="C:extracellular region"/>
    <property type="evidence" value="ECO:0007669"/>
    <property type="project" value="UniProtKB-SubCell"/>
</dbReference>
<comment type="domain">
    <text evidence="5">The RxLR-dEER motif acts to carry the protein into the host cell cytoplasm through binding to cell surface phosphatidylinositol-3-phosphate.</text>
</comment>
<comment type="subcellular location">
    <subcellularLocation>
        <location evidence="1 5">Secreted</location>
    </subcellularLocation>
</comment>
<keyword evidence="7" id="KW-1185">Reference proteome</keyword>
<sequence length="152" mass="16800">MAQYYVVLLTVVALLASFDAASAVPDAKQLAMPKAAALSRMLSSDQQVARRFLRVSKAGGESDATADSEERAMGNEFAHALNHFDGVAKSGAKQYYDFSFSKWFSQLRKKITAKLRGRSRTREDDAGIHHLAIKNHANYDDSSSEHRTAKTF</sequence>
<evidence type="ECO:0000256" key="3">
    <source>
        <dbReference type="ARBA" id="ARBA00022525"/>
    </source>
</evidence>
<evidence type="ECO:0000256" key="1">
    <source>
        <dbReference type="ARBA" id="ARBA00004613"/>
    </source>
</evidence>
<dbReference type="Pfam" id="PF16810">
    <property type="entry name" value="RXLR"/>
    <property type="match status" value="1"/>
</dbReference>
<feature type="chain" id="PRO_5035960223" description="RxLR effector protein" evidence="5">
    <location>
        <begin position="24"/>
        <end position="152"/>
    </location>
</feature>
<dbReference type="InterPro" id="IPR031825">
    <property type="entry name" value="RXLR"/>
</dbReference>